<keyword evidence="3 5" id="KW-1133">Transmembrane helix</keyword>
<sequence length="205" mass="23065">MTDKLKKYLLVSGCLGVFAAAMTVPFVYETKTLWYKIGFDRTLLRAGQLCGLVTFLLLLVQVLLANRGRLLEQSFGVPKLLEYHRKNGVLIGLFALLHLLGVLIPENLGNLPLSMRFWPELVGAGLFLLIALMAVTSRYRLQLGLDYPKWRYSHRIFGYLAIGLASLHVLFVSESFSGWLPRLALIGLVGGCVVRVVLLKWFRTK</sequence>
<evidence type="ECO:0000259" key="6">
    <source>
        <dbReference type="Pfam" id="PF01794"/>
    </source>
</evidence>
<dbReference type="GO" id="GO:0016020">
    <property type="term" value="C:membrane"/>
    <property type="evidence" value="ECO:0007669"/>
    <property type="project" value="UniProtKB-SubCell"/>
</dbReference>
<dbReference type="AlphaFoldDB" id="A0A1H0L254"/>
<feature type="transmembrane region" description="Helical" evidence="5">
    <location>
        <begin position="46"/>
        <end position="66"/>
    </location>
</feature>
<proteinExistence type="predicted"/>
<accession>A0A1H0L254</accession>
<name>A0A1H0L254_9BACT</name>
<evidence type="ECO:0000313" key="7">
    <source>
        <dbReference type="EMBL" id="SDO62374.1"/>
    </source>
</evidence>
<gene>
    <name evidence="7" type="ORF">SAMN05660330_00643</name>
</gene>
<dbReference type="EMBL" id="FNJI01000004">
    <property type="protein sequence ID" value="SDO62374.1"/>
    <property type="molecule type" value="Genomic_DNA"/>
</dbReference>
<feature type="transmembrane region" description="Helical" evidence="5">
    <location>
        <begin position="179"/>
        <end position="198"/>
    </location>
</feature>
<evidence type="ECO:0000256" key="3">
    <source>
        <dbReference type="ARBA" id="ARBA00022989"/>
    </source>
</evidence>
<evidence type="ECO:0000256" key="5">
    <source>
        <dbReference type="SAM" id="Phobius"/>
    </source>
</evidence>
<comment type="subcellular location">
    <subcellularLocation>
        <location evidence="1">Membrane</location>
        <topology evidence="1">Multi-pass membrane protein</topology>
    </subcellularLocation>
</comment>
<feature type="transmembrane region" description="Helical" evidence="5">
    <location>
        <begin position="7"/>
        <end position="26"/>
    </location>
</feature>
<keyword evidence="2 5" id="KW-0812">Transmembrane</keyword>
<evidence type="ECO:0000256" key="4">
    <source>
        <dbReference type="ARBA" id="ARBA00023136"/>
    </source>
</evidence>
<evidence type="ECO:0000256" key="1">
    <source>
        <dbReference type="ARBA" id="ARBA00004141"/>
    </source>
</evidence>
<evidence type="ECO:0000313" key="8">
    <source>
        <dbReference type="Proteomes" id="UP000199073"/>
    </source>
</evidence>
<evidence type="ECO:0000256" key="2">
    <source>
        <dbReference type="ARBA" id="ARBA00022692"/>
    </source>
</evidence>
<dbReference type="InterPro" id="IPR013130">
    <property type="entry name" value="Fe3_Rdtase_TM_dom"/>
</dbReference>
<keyword evidence="8" id="KW-1185">Reference proteome</keyword>
<feature type="transmembrane region" description="Helical" evidence="5">
    <location>
        <begin position="87"/>
        <end position="105"/>
    </location>
</feature>
<dbReference type="Proteomes" id="UP000199073">
    <property type="component" value="Unassembled WGS sequence"/>
</dbReference>
<organism evidence="7 8">
    <name type="scientific">Desulforhopalus singaporensis</name>
    <dbReference type="NCBI Taxonomy" id="91360"/>
    <lineage>
        <taxon>Bacteria</taxon>
        <taxon>Pseudomonadati</taxon>
        <taxon>Thermodesulfobacteriota</taxon>
        <taxon>Desulfobulbia</taxon>
        <taxon>Desulfobulbales</taxon>
        <taxon>Desulfocapsaceae</taxon>
        <taxon>Desulforhopalus</taxon>
    </lineage>
</organism>
<feature type="transmembrane region" description="Helical" evidence="5">
    <location>
        <begin position="117"/>
        <end position="135"/>
    </location>
</feature>
<protein>
    <submittedName>
        <fullName evidence="7">Ferric reductase like transmembrane component</fullName>
    </submittedName>
</protein>
<dbReference type="Pfam" id="PF01794">
    <property type="entry name" value="Ferric_reduct"/>
    <property type="match status" value="1"/>
</dbReference>
<feature type="domain" description="Ferric oxidoreductase" evidence="6">
    <location>
        <begin position="50"/>
        <end position="164"/>
    </location>
</feature>
<reference evidence="7 8" key="1">
    <citation type="submission" date="2016-10" db="EMBL/GenBank/DDBJ databases">
        <authorList>
            <person name="de Groot N.N."/>
        </authorList>
    </citation>
    <scope>NUCLEOTIDE SEQUENCE [LARGE SCALE GENOMIC DNA]</scope>
    <source>
        <strain evidence="7 8">DSM 12130</strain>
    </source>
</reference>
<feature type="transmembrane region" description="Helical" evidence="5">
    <location>
        <begin position="156"/>
        <end position="173"/>
    </location>
</feature>
<keyword evidence="4 5" id="KW-0472">Membrane</keyword>